<evidence type="ECO:0000313" key="3">
    <source>
        <dbReference type="Proteomes" id="UP000294513"/>
    </source>
</evidence>
<organism evidence="2 3">
    <name type="scientific">Actinomadura rubrisoli</name>
    <dbReference type="NCBI Taxonomy" id="2530368"/>
    <lineage>
        <taxon>Bacteria</taxon>
        <taxon>Bacillati</taxon>
        <taxon>Actinomycetota</taxon>
        <taxon>Actinomycetes</taxon>
        <taxon>Streptosporangiales</taxon>
        <taxon>Thermomonosporaceae</taxon>
        <taxon>Actinomadura</taxon>
    </lineage>
</organism>
<protein>
    <submittedName>
        <fullName evidence="2">ISKra4 family transposase</fullName>
    </submittedName>
</protein>
<dbReference type="AlphaFoldDB" id="A0A4R5AJ85"/>
<accession>A0A4R5AJ85</accession>
<reference evidence="2 3" key="1">
    <citation type="submission" date="2019-03" db="EMBL/GenBank/DDBJ databases">
        <title>Draft genome sequences of novel Actinobacteria.</title>
        <authorList>
            <person name="Sahin N."/>
            <person name="Ay H."/>
            <person name="Saygin H."/>
        </authorList>
    </citation>
    <scope>NUCLEOTIDE SEQUENCE [LARGE SCALE GENOMIC DNA]</scope>
    <source>
        <strain evidence="2 3">H3C3</strain>
    </source>
</reference>
<evidence type="ECO:0000313" key="2">
    <source>
        <dbReference type="EMBL" id="TDD72868.1"/>
    </source>
</evidence>
<dbReference type="EMBL" id="SMKU01000269">
    <property type="protein sequence ID" value="TDD72868.1"/>
    <property type="molecule type" value="Genomic_DNA"/>
</dbReference>
<evidence type="ECO:0000256" key="1">
    <source>
        <dbReference type="SAM" id="MobiDB-lite"/>
    </source>
</evidence>
<keyword evidence="3" id="KW-1185">Reference proteome</keyword>
<sequence length="510" mass="55581">MKSYVAGAGVDAFASARNTFNCLIGQLTDPQTLSWSHDRLEDTLAEQGRELLRLLLQAHLDLRADRERARAERLRGTGAGMSGVDGIERRRLENGHHRLLATVFGTVTVTRCAWRAPEVCNAYPADEQLSLPAGRHSHGLARLAAVEAVRGSFDDAQDAIGARCGNVVGKRQLLQLVRRAAVDIDAFNASLMPVPRTAEELLVISSDQKGVVMRPEALRPATAKAAARATRTFRTRLAAGEKAARKRMATLGAVYDAVPAPRRPHDVIAVPGGRRGDRPSRPGPVAHGKWFSGSVLTEPDEVIRQAFDQATARDPTHARTWVVLVDGARHQLDLIRAEAARRKVSIHIVIDFIHVVEKIWAGAWDLHQSGDSVAEDWVATHALALLAGHTDQVITALGAQAAGLPARRREQIDTAIRYLTGHTAFLRDDQALAAGWPIATGVIEGAIRHIVADRLDIGGARWGLAGAEAVLKLRTLVANGSFPEYWRFHLAREHHRVHRTPGQGKYDLTA</sequence>
<comment type="caution">
    <text evidence="2">The sequence shown here is derived from an EMBL/GenBank/DDBJ whole genome shotgun (WGS) entry which is preliminary data.</text>
</comment>
<dbReference type="RefSeq" id="WP_131900899.1">
    <property type="nucleotide sequence ID" value="NZ_SMKU01000269.1"/>
</dbReference>
<feature type="region of interest" description="Disordered" evidence="1">
    <location>
        <begin position="265"/>
        <end position="290"/>
    </location>
</feature>
<dbReference type="Proteomes" id="UP000294513">
    <property type="component" value="Unassembled WGS sequence"/>
</dbReference>
<name>A0A4R5AJ85_9ACTN</name>
<dbReference type="OrthoDB" id="3450944at2"/>
<dbReference type="NCBIfam" id="NF033572">
    <property type="entry name" value="transpos_ISKra4"/>
    <property type="match status" value="1"/>
</dbReference>
<proteinExistence type="predicted"/>
<gene>
    <name evidence="2" type="ORF">E1298_34650</name>
</gene>